<dbReference type="EMBL" id="CP101190">
    <property type="protein sequence ID" value="UYW00190.1"/>
    <property type="molecule type" value="Genomic_DNA"/>
</dbReference>
<dbReference type="AlphaFoldDB" id="A0AAX3EQ67"/>
<proteinExistence type="predicted"/>
<sequence length="141" mass="14954">MAENRRRGSAPDKDALAALGTAGPSRLRKAAASDVVSELAGQAAAAPAPAPVEPTGKPAKADRLAKAAPKKTSFYQQEEDADRMRAAYLNTQLHTRYRSLSEFINAAIDEKVSALEQAYNGGQEWPPLAAREIPQGKPLGS</sequence>
<geneLocation type="plasmid" evidence="2 3">
    <name>unnamed5</name>
</geneLocation>
<reference evidence="2" key="1">
    <citation type="submission" date="2022-07" db="EMBL/GenBank/DDBJ databases">
        <authorList>
            <person name="Wu T."/>
        </authorList>
    </citation>
    <scope>NUCLEOTIDE SEQUENCE</scope>
    <source>
        <strain evidence="2">SD-1</strain>
        <plasmid evidence="2">unnamed5</plasmid>
    </source>
</reference>
<accession>A0AAX3EQ67</accession>
<evidence type="ECO:0008006" key="4">
    <source>
        <dbReference type="Google" id="ProtNLM"/>
    </source>
</evidence>
<name>A0AAX3EQ67_PAEUR</name>
<keyword evidence="3" id="KW-1185">Reference proteome</keyword>
<organism evidence="2 3">
    <name type="scientific">Paenarthrobacter ureafaciens</name>
    <dbReference type="NCBI Taxonomy" id="37931"/>
    <lineage>
        <taxon>Bacteria</taxon>
        <taxon>Bacillati</taxon>
        <taxon>Actinomycetota</taxon>
        <taxon>Actinomycetes</taxon>
        <taxon>Micrococcales</taxon>
        <taxon>Micrococcaceae</taxon>
        <taxon>Paenarthrobacter</taxon>
    </lineage>
</organism>
<dbReference type="RefSeq" id="WP_083261974.1">
    <property type="nucleotide sequence ID" value="NZ_CP101190.1"/>
</dbReference>
<feature type="region of interest" description="Disordered" evidence="1">
    <location>
        <begin position="40"/>
        <end position="78"/>
    </location>
</feature>
<dbReference type="Proteomes" id="UP001163293">
    <property type="component" value="Plasmid unnamed5"/>
</dbReference>
<feature type="region of interest" description="Disordered" evidence="1">
    <location>
        <begin position="1"/>
        <end position="25"/>
    </location>
</feature>
<evidence type="ECO:0000313" key="3">
    <source>
        <dbReference type="Proteomes" id="UP001163293"/>
    </source>
</evidence>
<evidence type="ECO:0000313" key="2">
    <source>
        <dbReference type="EMBL" id="UYW00190.1"/>
    </source>
</evidence>
<dbReference type="Gene3D" id="6.10.180.30">
    <property type="match status" value="1"/>
</dbReference>
<keyword evidence="2" id="KW-0614">Plasmid</keyword>
<evidence type="ECO:0000256" key="1">
    <source>
        <dbReference type="SAM" id="MobiDB-lite"/>
    </source>
</evidence>
<feature type="compositionally biased region" description="Basic and acidic residues" evidence="1">
    <location>
        <begin position="1"/>
        <end position="15"/>
    </location>
</feature>
<protein>
    <recommendedName>
        <fullName evidence="4">Centromere-binding protein ParB C-terminal domain-containing protein</fullName>
    </recommendedName>
</protein>
<gene>
    <name evidence="2" type="ORF">NL394_23640</name>
</gene>